<dbReference type="InterPro" id="IPR025361">
    <property type="entry name" value="DUF4265"/>
</dbReference>
<evidence type="ECO:0000313" key="2">
    <source>
        <dbReference type="Proteomes" id="UP000323454"/>
    </source>
</evidence>
<dbReference type="Proteomes" id="UP000323454">
    <property type="component" value="Unassembled WGS sequence"/>
</dbReference>
<dbReference type="RefSeq" id="WP_149854312.1">
    <property type="nucleotide sequence ID" value="NZ_VUOB01000075.1"/>
</dbReference>
<reference evidence="1 2" key="1">
    <citation type="submission" date="2019-09" db="EMBL/GenBank/DDBJ databases">
        <title>Goodfellowia gen. nov., a new genus of the Pseudonocardineae related to Actinoalloteichus, containing Goodfellowia coeruleoviolacea gen. nov., comb. nov. gen. nov., comb. nov.</title>
        <authorList>
            <person name="Labeda D."/>
        </authorList>
    </citation>
    <scope>NUCLEOTIDE SEQUENCE [LARGE SCALE GENOMIC DNA]</scope>
    <source>
        <strain evidence="1 2">AN110305</strain>
    </source>
</reference>
<keyword evidence="2" id="KW-1185">Reference proteome</keyword>
<reference evidence="1 2" key="2">
    <citation type="submission" date="2019-09" db="EMBL/GenBank/DDBJ databases">
        <authorList>
            <person name="Jin C."/>
        </authorList>
    </citation>
    <scope>NUCLEOTIDE SEQUENCE [LARGE SCALE GENOMIC DNA]</scope>
    <source>
        <strain evidence="1 2">AN110305</strain>
    </source>
</reference>
<evidence type="ECO:0000313" key="1">
    <source>
        <dbReference type="EMBL" id="KAA2252388.1"/>
    </source>
</evidence>
<comment type="caution">
    <text evidence="1">The sequence shown here is derived from an EMBL/GenBank/DDBJ whole genome shotgun (WGS) entry which is preliminary data.</text>
</comment>
<organism evidence="1 2">
    <name type="scientific">Solihabitans fulvus</name>
    <dbReference type="NCBI Taxonomy" id="1892852"/>
    <lineage>
        <taxon>Bacteria</taxon>
        <taxon>Bacillati</taxon>
        <taxon>Actinomycetota</taxon>
        <taxon>Actinomycetes</taxon>
        <taxon>Pseudonocardiales</taxon>
        <taxon>Pseudonocardiaceae</taxon>
        <taxon>Solihabitans</taxon>
    </lineage>
</organism>
<name>A0A5B2WN57_9PSEU</name>
<dbReference type="AlphaFoldDB" id="A0A5B2WN57"/>
<dbReference type="Pfam" id="PF14085">
    <property type="entry name" value="DUF4265"/>
    <property type="match status" value="1"/>
</dbReference>
<sequence length="161" mass="17923">MNFVIHENPVLRSRSNYIARADLTPFGFGGQVEQLWLMQCEDDSFELCCIPFRVYGMSLNDRVRLSDDGSLIAGLVAKSGRRVLRVLLTSEAGQLELTEGISRIKSEVTSSGLLNEWSGDRHIAIDVPAMVDVTALMQVIEREEEAGVAFWEWGDSLPFSA</sequence>
<gene>
    <name evidence="1" type="ORF">F0L68_35665</name>
</gene>
<accession>A0A5B2WN57</accession>
<proteinExistence type="predicted"/>
<dbReference type="OrthoDB" id="6961985at2"/>
<protein>
    <submittedName>
        <fullName evidence="1">DUF4265 domain-containing protein</fullName>
    </submittedName>
</protein>
<dbReference type="EMBL" id="VUOB01000075">
    <property type="protein sequence ID" value="KAA2252388.1"/>
    <property type="molecule type" value="Genomic_DNA"/>
</dbReference>